<name>A0A1K2HLV8_9NEIS</name>
<evidence type="ECO:0000313" key="1">
    <source>
        <dbReference type="EMBL" id="SFZ77774.1"/>
    </source>
</evidence>
<reference evidence="1 2" key="1">
    <citation type="submission" date="2016-11" db="EMBL/GenBank/DDBJ databases">
        <authorList>
            <person name="Jaros S."/>
            <person name="Januszkiewicz K."/>
            <person name="Wedrychowicz H."/>
        </authorList>
    </citation>
    <scope>NUCLEOTIDE SEQUENCE [LARGE SCALE GENOMIC DNA]</scope>
    <source>
        <strain evidence="1 2">DSM 18899</strain>
    </source>
</reference>
<sequence>MIECHTTVHTKRAAQFLFKLCKHFARKIPVDFDAQQGVAHFPFGIGRLYADDATLRLEAAAADPALLARVCQVLEDHLQLMRRAENAALDWQPRQP</sequence>
<dbReference type="STRING" id="1121279.SAMN02745887_02579"/>
<keyword evidence="2" id="KW-1185">Reference proteome</keyword>
<evidence type="ECO:0000313" key="2">
    <source>
        <dbReference type="Proteomes" id="UP000186513"/>
    </source>
</evidence>
<dbReference type="Proteomes" id="UP000186513">
    <property type="component" value="Unassembled WGS sequence"/>
</dbReference>
<evidence type="ECO:0008006" key="3">
    <source>
        <dbReference type="Google" id="ProtNLM"/>
    </source>
</evidence>
<dbReference type="InterPro" id="IPR014543">
    <property type="entry name" value="UCP028291"/>
</dbReference>
<dbReference type="EMBL" id="FPKR01000010">
    <property type="protein sequence ID" value="SFZ77774.1"/>
    <property type="molecule type" value="Genomic_DNA"/>
</dbReference>
<accession>A0A1K2HLV8</accession>
<dbReference type="AlphaFoldDB" id="A0A1K2HLV8"/>
<dbReference type="Pfam" id="PF09981">
    <property type="entry name" value="DUF2218"/>
    <property type="match status" value="1"/>
</dbReference>
<proteinExistence type="predicted"/>
<protein>
    <recommendedName>
        <fullName evidence="3">DUF2218 domain-containing protein</fullName>
    </recommendedName>
</protein>
<dbReference type="Gene3D" id="3.30.310.50">
    <property type="entry name" value="Alpha-D-phosphohexomutase, C-terminal domain"/>
    <property type="match status" value="1"/>
</dbReference>
<gene>
    <name evidence="1" type="ORF">SAMN02745887_02579</name>
</gene>
<dbReference type="RefSeq" id="WP_072429087.1">
    <property type="nucleotide sequence ID" value="NZ_FPKR01000010.1"/>
</dbReference>
<dbReference type="OrthoDB" id="9806511at2"/>
<organism evidence="1 2">
    <name type="scientific">Chitinimonas taiwanensis DSM 18899</name>
    <dbReference type="NCBI Taxonomy" id="1121279"/>
    <lineage>
        <taxon>Bacteria</taxon>
        <taxon>Pseudomonadati</taxon>
        <taxon>Pseudomonadota</taxon>
        <taxon>Betaproteobacteria</taxon>
        <taxon>Neisseriales</taxon>
        <taxon>Chitinibacteraceae</taxon>
        <taxon>Chitinimonas</taxon>
    </lineage>
</organism>